<accession>A0A2P2PQT9</accession>
<dbReference type="EMBL" id="GGEC01076620">
    <property type="protein sequence ID" value="MBX57104.1"/>
    <property type="molecule type" value="Transcribed_RNA"/>
</dbReference>
<protein>
    <submittedName>
        <fullName evidence="1">Uncharacterized protein</fullName>
    </submittedName>
</protein>
<reference evidence="1" key="1">
    <citation type="submission" date="2018-02" db="EMBL/GenBank/DDBJ databases">
        <title>Rhizophora mucronata_Transcriptome.</title>
        <authorList>
            <person name="Meera S.P."/>
            <person name="Sreeshan A."/>
            <person name="Augustine A."/>
        </authorList>
    </citation>
    <scope>NUCLEOTIDE SEQUENCE</scope>
    <source>
        <tissue evidence="1">Leaf</tissue>
    </source>
</reference>
<evidence type="ECO:0000313" key="1">
    <source>
        <dbReference type="EMBL" id="MBX57104.1"/>
    </source>
</evidence>
<name>A0A2P2PQT9_RHIMU</name>
<organism evidence="1">
    <name type="scientific">Rhizophora mucronata</name>
    <name type="common">Asiatic mangrove</name>
    <dbReference type="NCBI Taxonomy" id="61149"/>
    <lineage>
        <taxon>Eukaryota</taxon>
        <taxon>Viridiplantae</taxon>
        <taxon>Streptophyta</taxon>
        <taxon>Embryophyta</taxon>
        <taxon>Tracheophyta</taxon>
        <taxon>Spermatophyta</taxon>
        <taxon>Magnoliopsida</taxon>
        <taxon>eudicotyledons</taxon>
        <taxon>Gunneridae</taxon>
        <taxon>Pentapetalae</taxon>
        <taxon>rosids</taxon>
        <taxon>fabids</taxon>
        <taxon>Malpighiales</taxon>
        <taxon>Rhizophoraceae</taxon>
        <taxon>Rhizophora</taxon>
    </lineage>
</organism>
<proteinExistence type="predicted"/>
<sequence>MLVDANFAY</sequence>